<evidence type="ECO:0000313" key="4">
    <source>
        <dbReference type="EMBL" id="MCV7423222.1"/>
    </source>
</evidence>
<evidence type="ECO:0000256" key="2">
    <source>
        <dbReference type="ARBA" id="ARBA00023098"/>
    </source>
</evidence>
<name>A0A9X2YPI2_9MYCO</name>
<dbReference type="PANTHER" id="PTHR11941:SF169">
    <property type="entry name" value="(7AS)-7A-METHYL-1,5-DIOXO-2,3,5,6,7,7A-HEXAHYDRO-1H-INDENE-CARBOXYL-COA HYDROLASE"/>
    <property type="match status" value="1"/>
</dbReference>
<keyword evidence="5" id="KW-1185">Reference proteome</keyword>
<keyword evidence="2" id="KW-0443">Lipid metabolism</keyword>
<dbReference type="GO" id="GO:0016829">
    <property type="term" value="F:lyase activity"/>
    <property type="evidence" value="ECO:0007669"/>
    <property type="project" value="UniProtKB-KW"/>
</dbReference>
<dbReference type="SUPFAM" id="SSF52096">
    <property type="entry name" value="ClpP/crotonase"/>
    <property type="match status" value="1"/>
</dbReference>
<gene>
    <name evidence="4" type="ORF">H7K45_21950</name>
</gene>
<keyword evidence="3" id="KW-0456">Lyase</keyword>
<protein>
    <submittedName>
        <fullName evidence="4">Enoyl-CoA hydratase/isomerase family protein</fullName>
    </submittedName>
</protein>
<dbReference type="Proteomes" id="UP001141629">
    <property type="component" value="Unassembled WGS sequence"/>
</dbReference>
<accession>A0A9X2YPI2</accession>
<comment type="caution">
    <text evidence="4">The sequence shown here is derived from an EMBL/GenBank/DDBJ whole genome shotgun (WGS) entry which is preliminary data.</text>
</comment>
<dbReference type="EMBL" id="JACKVK010000011">
    <property type="protein sequence ID" value="MCV7423222.1"/>
    <property type="molecule type" value="Genomic_DNA"/>
</dbReference>
<evidence type="ECO:0000256" key="3">
    <source>
        <dbReference type="ARBA" id="ARBA00023239"/>
    </source>
</evidence>
<evidence type="ECO:0000313" key="5">
    <source>
        <dbReference type="Proteomes" id="UP001141629"/>
    </source>
</evidence>
<reference evidence="4" key="2">
    <citation type="journal article" date="2022" name="BMC Genomics">
        <title>Comparative genome analysis of mycobacteria focusing on tRNA and non-coding RNA.</title>
        <authorList>
            <person name="Behra P.R.K."/>
            <person name="Pettersson B.M.F."/>
            <person name="Ramesh M."/>
            <person name="Das S."/>
            <person name="Dasgupta S."/>
            <person name="Kirsebom L.A."/>
        </authorList>
    </citation>
    <scope>NUCLEOTIDE SEQUENCE</scope>
    <source>
        <strain evidence="4">DSM 44838</strain>
    </source>
</reference>
<dbReference type="PANTHER" id="PTHR11941">
    <property type="entry name" value="ENOYL-COA HYDRATASE-RELATED"/>
    <property type="match status" value="1"/>
</dbReference>
<proteinExistence type="inferred from homology"/>
<dbReference type="RefSeq" id="WP_263998107.1">
    <property type="nucleotide sequence ID" value="NZ_JACKVK010000011.1"/>
</dbReference>
<dbReference type="Pfam" id="PF00378">
    <property type="entry name" value="ECH_1"/>
    <property type="match status" value="1"/>
</dbReference>
<dbReference type="GO" id="GO:0006635">
    <property type="term" value="P:fatty acid beta-oxidation"/>
    <property type="evidence" value="ECO:0007669"/>
    <property type="project" value="TreeGrafter"/>
</dbReference>
<reference evidence="4" key="1">
    <citation type="submission" date="2020-07" db="EMBL/GenBank/DDBJ databases">
        <authorList>
            <person name="Pettersson B.M.F."/>
            <person name="Behra P.R.K."/>
            <person name="Ramesh M."/>
            <person name="Das S."/>
            <person name="Dasgupta S."/>
            <person name="Kirsebom L.A."/>
        </authorList>
    </citation>
    <scope>NUCLEOTIDE SEQUENCE</scope>
    <source>
        <strain evidence="4">DSM 44838</strain>
    </source>
</reference>
<dbReference type="CDD" id="cd06558">
    <property type="entry name" value="crotonase-like"/>
    <property type="match status" value="1"/>
</dbReference>
<dbReference type="InterPro" id="IPR001753">
    <property type="entry name" value="Enoyl-CoA_hydra/iso"/>
</dbReference>
<dbReference type="InterPro" id="IPR029045">
    <property type="entry name" value="ClpP/crotonase-like_dom_sf"/>
</dbReference>
<sequence length="329" mass="35150">MTFRVLDLAGPDRFAERENPSGVVVAHGDSRASADDRWLEQASFALTETEVDDVRWVQVPSVPAALEELEDRLARWSQAAAVCDDVLRAVARDTPTLTGIVTESLAYSTLQAGSEFKGWLAGRGRATCDDSGDPVLIERTGDQLDVRLNRPRQHNAFSNRMRAALLDALEVANTDTSIVKVVLSGAGPSFCSGGDLAEFGTLADPVSAHLARTRHSPALALDSLARRLKRDCQARIHGHVLGSGLEMAAFCGHVVCRPDTVLGLPELRLGLIPGAGGTVSVTRRIGRWRTAYLVLTGRTVDAATALRWGLVDAVETADERAPATPGAQG</sequence>
<dbReference type="Gene3D" id="3.90.226.10">
    <property type="entry name" value="2-enoyl-CoA Hydratase, Chain A, domain 1"/>
    <property type="match status" value="1"/>
</dbReference>
<evidence type="ECO:0000256" key="1">
    <source>
        <dbReference type="ARBA" id="ARBA00005254"/>
    </source>
</evidence>
<comment type="similarity">
    <text evidence="1">Belongs to the enoyl-CoA hydratase/isomerase family.</text>
</comment>
<dbReference type="AlphaFoldDB" id="A0A9X2YPI2"/>
<organism evidence="4 5">
    <name type="scientific">Mycobacterium yunnanensis</name>
    <dbReference type="NCBI Taxonomy" id="368477"/>
    <lineage>
        <taxon>Bacteria</taxon>
        <taxon>Bacillati</taxon>
        <taxon>Actinomycetota</taxon>
        <taxon>Actinomycetes</taxon>
        <taxon>Mycobacteriales</taxon>
        <taxon>Mycobacteriaceae</taxon>
        <taxon>Mycobacterium</taxon>
    </lineage>
</organism>